<keyword evidence="2" id="KW-1185">Reference proteome</keyword>
<dbReference type="HOGENOM" id="CLU_2264491_0_0_1"/>
<dbReference type="Proteomes" id="UP000016927">
    <property type="component" value="Unassembled WGS sequence"/>
</dbReference>
<reference evidence="1 2" key="1">
    <citation type="journal article" date="2013" name="BMC Genomics">
        <title>Comparative genomics of parasitic silkworm microsporidia reveal an association between genome expansion and host adaptation.</title>
        <authorList>
            <person name="Pan G."/>
            <person name="Xu J."/>
            <person name="Li T."/>
            <person name="Xia Q."/>
            <person name="Liu S.L."/>
            <person name="Zhang G."/>
            <person name="Li S."/>
            <person name="Li C."/>
            <person name="Liu H."/>
            <person name="Yang L."/>
            <person name="Liu T."/>
            <person name="Zhang X."/>
            <person name="Wu Z."/>
            <person name="Fan W."/>
            <person name="Dang X."/>
            <person name="Xiang H."/>
            <person name="Tao M."/>
            <person name="Li Y."/>
            <person name="Hu J."/>
            <person name="Li Z."/>
            <person name="Lin L."/>
            <person name="Luo J."/>
            <person name="Geng L."/>
            <person name="Wang L."/>
            <person name="Long M."/>
            <person name="Wan Y."/>
            <person name="He N."/>
            <person name="Zhang Z."/>
            <person name="Lu C."/>
            <person name="Keeling P.J."/>
            <person name="Wang J."/>
            <person name="Xiang Z."/>
            <person name="Zhou Z."/>
        </authorList>
    </citation>
    <scope>NUCLEOTIDE SEQUENCE [LARGE SCALE GENOMIC DNA]</scope>
    <source>
        <strain evidence="2">CQ1 / CVCC 102059</strain>
    </source>
</reference>
<evidence type="ECO:0000313" key="1">
    <source>
        <dbReference type="EMBL" id="EOB15183.1"/>
    </source>
</evidence>
<evidence type="ECO:0000313" key="2">
    <source>
        <dbReference type="Proteomes" id="UP000016927"/>
    </source>
</evidence>
<dbReference type="EMBL" id="KB908915">
    <property type="protein sequence ID" value="EOB15183.1"/>
    <property type="molecule type" value="Genomic_DNA"/>
</dbReference>
<protein>
    <submittedName>
        <fullName evidence="1">Uncharacterized protein</fullName>
    </submittedName>
</protein>
<accession>R0MQL5</accession>
<proteinExistence type="predicted"/>
<dbReference type="OrthoDB" id="444540at2759"/>
<name>R0MQL5_NOSB1</name>
<organism evidence="1 2">
    <name type="scientific">Nosema bombycis (strain CQ1 / CVCC 102059)</name>
    <name type="common">Microsporidian parasite</name>
    <name type="synonym">Pebrine of silkworm</name>
    <dbReference type="NCBI Taxonomy" id="578461"/>
    <lineage>
        <taxon>Eukaryota</taxon>
        <taxon>Fungi</taxon>
        <taxon>Fungi incertae sedis</taxon>
        <taxon>Microsporidia</taxon>
        <taxon>Nosematidae</taxon>
        <taxon>Nosema</taxon>
    </lineage>
</organism>
<dbReference type="VEuPathDB" id="MicrosporidiaDB:NBO_7g0001"/>
<sequence length="103" mass="12474">MIEFYVALNEYNLQGLFGGQVLDILTELRDEHIRRKSDKYKPIKVYEESFEILLRHYSRLSLLIDDDDYFNVDIRNRAVKKSGEYTLLFAKMYYSWCIFILFL</sequence>
<gene>
    <name evidence="1" type="ORF">NBO_7g0001</name>
</gene>
<dbReference type="AlphaFoldDB" id="R0MQL5"/>